<reference evidence="4 5" key="6">
    <citation type="journal article" date="2011" name="Appl. Environ. Microbiol.">
        <title>Involvement of the azorhizobial chromosome partition gene (parA) in the onset of bacteroid differentiation during Sesbania rostrata stem nodule development.</title>
        <authorList>
            <person name="Liu CT."/>
            <person name="Lee KB."/>
            <person name="Wang YS."/>
            <person name="Peng MH."/>
            <person name="Lee KT."/>
            <person name="Suzuki S."/>
            <person name="Suzuki T."/>
            <person name="Oyaizu H."/>
        </authorList>
    </citation>
    <scope>NUCLEOTIDE SEQUENCE [LARGE SCALE GENOMIC DNA]</scope>
    <source>
        <strain evidence="5">ATCC 43989 / DSM 5975 / JCM 20966 / LMG 6465 / NBRC 14845 / NCIMB 13405 / ORS 571</strain>
    </source>
</reference>
<dbReference type="Gene3D" id="3.40.190.10">
    <property type="entry name" value="Periplasmic binding protein-like II"/>
    <property type="match status" value="2"/>
</dbReference>
<dbReference type="EMBL" id="AP009384">
    <property type="protein sequence ID" value="BAF88482.1"/>
    <property type="molecule type" value="Genomic_DNA"/>
</dbReference>
<keyword evidence="1" id="KW-0732">Signal</keyword>
<reference evidence="5" key="2">
    <citation type="submission" date="2007-04" db="EMBL/GenBank/DDBJ databases">
        <title>Complete genome sequence of the nitrogen-fixing bacterium Azorhizobium caulinodans ORS571.</title>
        <authorList>
            <person name="Lee K.B."/>
            <person name="Backer P.D."/>
            <person name="Aono T."/>
            <person name="Liu C.T."/>
            <person name="Suzuki S."/>
            <person name="Suzuki T."/>
            <person name="Kaneko T."/>
            <person name="Yamada M."/>
            <person name="Tabata S."/>
            <person name="Kupfer D.M."/>
            <person name="Najar F.Z."/>
            <person name="Wiley G.B."/>
            <person name="Roe B."/>
            <person name="Binnewies T."/>
            <person name="Ussery D."/>
            <person name="Vereecke D."/>
            <person name="Gevers D."/>
            <person name="Holsters M."/>
            <person name="Oyaizu H."/>
        </authorList>
    </citation>
    <scope>NUCLEOTIDE SEQUENCE [LARGE SCALE GENOMIC DNA]</scope>
    <source>
        <strain evidence="5">ATCC 43989 / DSM 5975 / JCM 20966 / LMG 6465 / NBRC 14845 / NCIMB 13405 / ORS 571</strain>
    </source>
</reference>
<dbReference type="Proteomes" id="UP000000270">
    <property type="component" value="Chromosome"/>
</dbReference>
<dbReference type="eggNOG" id="COG0834">
    <property type="taxonomic scope" value="Bacteria"/>
</dbReference>
<reference evidence="4 5" key="1">
    <citation type="journal article" date="2007" name="Appl. Environ. Microbiol.">
        <title>Rhizobial factors required for stem nodule maturation and maintenance in Sesbania rostrata-Azorhizobium caulinodans ORS571 symbiosis.</title>
        <authorList>
            <person name="Suzuki S."/>
            <person name="Aono T."/>
            <person name="Lee KB."/>
            <person name="Suzuki T."/>
            <person name="Liu CT."/>
            <person name="Miwa H."/>
            <person name="Wakao S."/>
            <person name="Iki T."/>
            <person name="Oyaizu H."/>
        </authorList>
    </citation>
    <scope>NUCLEOTIDE SEQUENCE [LARGE SCALE GENOMIC DNA]</scope>
    <source>
        <strain evidence="5">ATCC 43989 / DSM 5975 / JCM 20966 / LMG 6465 / NBRC 14845 / NCIMB 13405 / ORS 571</strain>
    </source>
</reference>
<dbReference type="AlphaFoldDB" id="A8IAA4"/>
<dbReference type="SMART" id="SM00062">
    <property type="entry name" value="PBPb"/>
    <property type="match status" value="1"/>
</dbReference>
<feature type="domain" description="Solute-binding protein family 3/N-terminal" evidence="3">
    <location>
        <begin position="63"/>
        <end position="284"/>
    </location>
</feature>
<dbReference type="Pfam" id="PF00497">
    <property type="entry name" value="SBP_bac_3"/>
    <property type="match status" value="1"/>
</dbReference>
<evidence type="ECO:0000313" key="5">
    <source>
        <dbReference type="Proteomes" id="UP000000270"/>
    </source>
</evidence>
<organism evidence="4 5">
    <name type="scientific">Azorhizobium caulinodans (strain ATCC 43989 / DSM 5975 / JCM 20966 / LMG 6465 / NBRC 14845 / NCIMB 13405 / ORS 571)</name>
    <dbReference type="NCBI Taxonomy" id="438753"/>
    <lineage>
        <taxon>Bacteria</taxon>
        <taxon>Pseudomonadati</taxon>
        <taxon>Pseudomonadota</taxon>
        <taxon>Alphaproteobacteria</taxon>
        <taxon>Hyphomicrobiales</taxon>
        <taxon>Xanthobacteraceae</taxon>
        <taxon>Azorhizobium</taxon>
    </lineage>
</organism>
<sequence>MQSPTAQGVADPAGGDANRQGPRPGTGHPTMRKTFQSTRAAAFAMALAALPWAATSALAQDAGLKTGVDGTFAPHAMPNLSGGVQGFNIDLANELAKRLGTKVTIDATQFSGLVPGLQAGTYDFIAAPVTVNKDRAEQLLFTEGYLNTDFQFVVKKDAPEITKLEDLKGKVIAVNKGSAYDSWARDLADKIGWTVESYGTNSDAIQAVLTGRAYANVAGNTVSAWAVKNNPAIKLSYLHSTGLVWAIPVRKDNVALRNKLDAAIECMKKDGTLASMHEKWFGTKPAPGSAAATIFPGYGVPDMPGYDKTEHPLSCS</sequence>
<dbReference type="STRING" id="438753.AZC_2484"/>
<gene>
    <name evidence="4" type="ordered locus">AZC_2484</name>
</gene>
<feature type="region of interest" description="Disordered" evidence="2">
    <location>
        <begin position="1"/>
        <end position="32"/>
    </location>
</feature>
<protein>
    <submittedName>
        <fullName evidence="4">Amino acid ABC transporter solute-binding protein</fullName>
    </submittedName>
</protein>
<dbReference type="InterPro" id="IPR001638">
    <property type="entry name" value="Solute-binding_3/MltF_N"/>
</dbReference>
<reference evidence="4 5" key="3">
    <citation type="journal article" date="2008" name="BMC Genomics">
        <title>The genome of the versatile nitrogen fixer Azorhizobium caulinodans ORS571.</title>
        <authorList>
            <person name="Lee KB."/>
            <person name="Backer P.D."/>
            <person name="Aono T."/>
            <person name="Liu CT."/>
            <person name="Suzuki S."/>
            <person name="Suzuki T."/>
            <person name="Kaneko T."/>
            <person name="Yamada M."/>
            <person name="Tabata S."/>
            <person name="Kupfer D.M."/>
            <person name="Najar F.Z."/>
            <person name="Wiley G.B."/>
            <person name="Roe B."/>
            <person name="Binnewies T.T."/>
            <person name="Ussery D.W."/>
            <person name="D'Haeze W."/>
            <person name="Herder J.D."/>
            <person name="Gevers D."/>
            <person name="Vereecke D."/>
            <person name="Holsters M."/>
            <person name="Oyaizu H."/>
        </authorList>
    </citation>
    <scope>NUCLEOTIDE SEQUENCE [LARGE SCALE GENOMIC DNA]</scope>
    <source>
        <strain evidence="5">ATCC 43989 / DSM 5975 / JCM 20966 / LMG 6465 / NBRC 14845 / NCIMB 13405 / ORS 571</strain>
    </source>
</reference>
<accession>A8IAA4</accession>
<evidence type="ECO:0000313" key="4">
    <source>
        <dbReference type="EMBL" id="BAF88482.1"/>
    </source>
</evidence>
<dbReference type="KEGG" id="azc:AZC_2484"/>
<proteinExistence type="predicted"/>
<dbReference type="SUPFAM" id="SSF53850">
    <property type="entry name" value="Periplasmic binding protein-like II"/>
    <property type="match status" value="1"/>
</dbReference>
<dbReference type="CDD" id="cd13626">
    <property type="entry name" value="PBP2_Cystine_like"/>
    <property type="match status" value="1"/>
</dbReference>
<evidence type="ECO:0000259" key="3">
    <source>
        <dbReference type="SMART" id="SM00062"/>
    </source>
</evidence>
<evidence type="ECO:0000256" key="2">
    <source>
        <dbReference type="SAM" id="MobiDB-lite"/>
    </source>
</evidence>
<keyword evidence="5" id="KW-1185">Reference proteome</keyword>
<dbReference type="HOGENOM" id="CLU_019602_18_5_5"/>
<evidence type="ECO:0000256" key="1">
    <source>
        <dbReference type="ARBA" id="ARBA00022729"/>
    </source>
</evidence>
<reference evidence="4 5" key="4">
    <citation type="journal article" date="2009" name="Appl. Environ. Microbiol.">
        <title>Comparative genome-wide transcriptional profiling of Azorhizobium caulinodans ORS571 grown under free-living and symbiotic conditions.</title>
        <authorList>
            <person name="Tsukada S."/>
            <person name="Aono T."/>
            <person name="Akiba N."/>
            <person name="Lee KB."/>
            <person name="Liu CT."/>
            <person name="Toyazaki H."/>
            <person name="Oyaizu H."/>
        </authorList>
    </citation>
    <scope>NUCLEOTIDE SEQUENCE [LARGE SCALE GENOMIC DNA]</scope>
    <source>
        <strain evidence="5">ATCC 43989 / DSM 5975 / JCM 20966 / LMG 6465 / NBRC 14845 / NCIMB 13405 / ORS 571</strain>
    </source>
</reference>
<name>A8IAA4_AZOC5</name>
<reference evidence="4 5" key="5">
    <citation type="journal article" date="2010" name="Appl. Environ. Microbiol.">
        <title>phrR-like gene praR of Azorhizobium caulinodans ORS571 is essential for symbiosis with Sesbania rostrata and is involved in expression of reb genes.</title>
        <authorList>
            <person name="Akiba N."/>
            <person name="Aono T."/>
            <person name="Toyazaki H."/>
            <person name="Sato S."/>
            <person name="Oyaizu H."/>
        </authorList>
    </citation>
    <scope>NUCLEOTIDE SEQUENCE [LARGE SCALE GENOMIC DNA]</scope>
    <source>
        <strain evidence="5">ATCC 43989 / DSM 5975 / JCM 20966 / LMG 6465 / NBRC 14845 / NCIMB 13405 / ORS 571</strain>
    </source>
</reference>
<dbReference type="PANTHER" id="PTHR35936">
    <property type="entry name" value="MEMBRANE-BOUND LYTIC MUREIN TRANSGLYCOSYLASE F"/>
    <property type="match status" value="1"/>
</dbReference>
<dbReference type="PANTHER" id="PTHR35936:SF19">
    <property type="entry name" value="AMINO-ACID-BINDING PROTEIN YXEM-RELATED"/>
    <property type="match status" value="1"/>
</dbReference>